<gene>
    <name evidence="2" type="ORF">CCMP2556_LOCUS17310</name>
</gene>
<name>A0ABP0KQ26_9DINO</name>
<keyword evidence="1" id="KW-0732">Signal</keyword>
<accession>A0ABP0KQ26</accession>
<dbReference type="Proteomes" id="UP001642484">
    <property type="component" value="Unassembled WGS sequence"/>
</dbReference>
<dbReference type="EMBL" id="CAXAMN010009514">
    <property type="protein sequence ID" value="CAK9028976.1"/>
    <property type="molecule type" value="Genomic_DNA"/>
</dbReference>
<feature type="chain" id="PRO_5045320537" evidence="1">
    <location>
        <begin position="23"/>
        <end position="119"/>
    </location>
</feature>
<reference evidence="2 3" key="1">
    <citation type="submission" date="2024-02" db="EMBL/GenBank/DDBJ databases">
        <authorList>
            <person name="Chen Y."/>
            <person name="Shah S."/>
            <person name="Dougan E. K."/>
            <person name="Thang M."/>
            <person name="Chan C."/>
        </authorList>
    </citation>
    <scope>NUCLEOTIDE SEQUENCE [LARGE SCALE GENOMIC DNA]</scope>
</reference>
<evidence type="ECO:0000313" key="2">
    <source>
        <dbReference type="EMBL" id="CAK9028976.1"/>
    </source>
</evidence>
<feature type="signal peptide" evidence="1">
    <location>
        <begin position="1"/>
        <end position="22"/>
    </location>
</feature>
<organism evidence="2 3">
    <name type="scientific">Durusdinium trenchii</name>
    <dbReference type="NCBI Taxonomy" id="1381693"/>
    <lineage>
        <taxon>Eukaryota</taxon>
        <taxon>Sar</taxon>
        <taxon>Alveolata</taxon>
        <taxon>Dinophyceae</taxon>
        <taxon>Suessiales</taxon>
        <taxon>Symbiodiniaceae</taxon>
        <taxon>Durusdinium</taxon>
    </lineage>
</organism>
<feature type="non-terminal residue" evidence="2">
    <location>
        <position position="119"/>
    </location>
</feature>
<sequence>FTFFSCFGALLFHGLSLVAIFAMSGPLGGHQGYMKTFGPAGRGKKRFVTKGFKLGSYVVIKYKIAPGTFIEYEGKIVDKRVGIEDKESYVELKDCLTLNADGKIVHIDKMKRLTDSFIE</sequence>
<comment type="caution">
    <text evidence="2">The sequence shown here is derived from an EMBL/GenBank/DDBJ whole genome shotgun (WGS) entry which is preliminary data.</text>
</comment>
<evidence type="ECO:0000256" key="1">
    <source>
        <dbReference type="SAM" id="SignalP"/>
    </source>
</evidence>
<feature type="non-terminal residue" evidence="2">
    <location>
        <position position="1"/>
    </location>
</feature>
<proteinExistence type="predicted"/>
<keyword evidence="3" id="KW-1185">Reference proteome</keyword>
<evidence type="ECO:0000313" key="3">
    <source>
        <dbReference type="Proteomes" id="UP001642484"/>
    </source>
</evidence>
<protein>
    <submittedName>
        <fullName evidence="2">Uncharacterized protein</fullName>
    </submittedName>
</protein>